<protein>
    <recommendedName>
        <fullName evidence="3">DUF4304 domain-containing protein</fullName>
    </recommendedName>
</protein>
<proteinExistence type="predicted"/>
<comment type="caution">
    <text evidence="1">The sequence shown here is derived from an EMBL/GenBank/DDBJ whole genome shotgun (WGS) entry which is preliminary data.</text>
</comment>
<name>A0ABN2C7R3_9ACTN</name>
<dbReference type="Proteomes" id="UP001501470">
    <property type="component" value="Unassembled WGS sequence"/>
</dbReference>
<accession>A0ABN2C7R3</accession>
<sequence>MPTYWTASRIANQLHHTALAPFGFVRAGRICERLDGGLRRTLSVHTRTSGSRPQVQLNVGVAVADLPTPVTSHRCDSLNGTAETAVGREWYPLPASDQPLPSDLLADVSGPLLEFLLAAKDLDGFVLWAQDIYLGHEHPGWWGRFRPVLPQGTGPLEAAAFAAAAKGDTKLVEFLTARVENEQVGEHHFDDFLAELRQLHPGVQQRHPIVRPVT</sequence>
<dbReference type="EMBL" id="BAAAQD010000023">
    <property type="protein sequence ID" value="GAA1553170.1"/>
    <property type="molecule type" value="Genomic_DNA"/>
</dbReference>
<reference evidence="1 2" key="1">
    <citation type="journal article" date="2019" name="Int. J. Syst. Evol. Microbiol.">
        <title>The Global Catalogue of Microorganisms (GCM) 10K type strain sequencing project: providing services to taxonomists for standard genome sequencing and annotation.</title>
        <authorList>
            <consortium name="The Broad Institute Genomics Platform"/>
            <consortium name="The Broad Institute Genome Sequencing Center for Infectious Disease"/>
            <person name="Wu L."/>
            <person name="Ma J."/>
        </authorList>
    </citation>
    <scope>NUCLEOTIDE SEQUENCE [LARGE SCALE GENOMIC DNA]</scope>
    <source>
        <strain evidence="1 2">JCM 15933</strain>
    </source>
</reference>
<evidence type="ECO:0008006" key="3">
    <source>
        <dbReference type="Google" id="ProtNLM"/>
    </source>
</evidence>
<dbReference type="RefSeq" id="WP_344509925.1">
    <property type="nucleotide sequence ID" value="NZ_BAAAQD010000023.1"/>
</dbReference>
<keyword evidence="2" id="KW-1185">Reference proteome</keyword>
<organism evidence="1 2">
    <name type="scientific">Dactylosporangium maewongense</name>
    <dbReference type="NCBI Taxonomy" id="634393"/>
    <lineage>
        <taxon>Bacteria</taxon>
        <taxon>Bacillati</taxon>
        <taxon>Actinomycetota</taxon>
        <taxon>Actinomycetes</taxon>
        <taxon>Micromonosporales</taxon>
        <taxon>Micromonosporaceae</taxon>
        <taxon>Dactylosporangium</taxon>
    </lineage>
</organism>
<evidence type="ECO:0000313" key="2">
    <source>
        <dbReference type="Proteomes" id="UP001501470"/>
    </source>
</evidence>
<gene>
    <name evidence="1" type="ORF">GCM10009827_087330</name>
</gene>
<evidence type="ECO:0000313" key="1">
    <source>
        <dbReference type="EMBL" id="GAA1553170.1"/>
    </source>
</evidence>